<reference evidence="1" key="2">
    <citation type="journal article" date="2015" name="Data Brief">
        <title>Shoot transcriptome of the giant reed, Arundo donax.</title>
        <authorList>
            <person name="Barrero R.A."/>
            <person name="Guerrero F.D."/>
            <person name="Moolhuijzen P."/>
            <person name="Goolsby J.A."/>
            <person name="Tidwell J."/>
            <person name="Bellgard S.E."/>
            <person name="Bellgard M.I."/>
        </authorList>
    </citation>
    <scope>NUCLEOTIDE SEQUENCE</scope>
    <source>
        <tissue evidence="1">Shoot tissue taken approximately 20 cm above the soil surface</tissue>
    </source>
</reference>
<evidence type="ECO:0000313" key="1">
    <source>
        <dbReference type="EMBL" id="JAE20188.1"/>
    </source>
</evidence>
<organism evidence="1">
    <name type="scientific">Arundo donax</name>
    <name type="common">Giant reed</name>
    <name type="synonym">Donax arundinaceus</name>
    <dbReference type="NCBI Taxonomy" id="35708"/>
    <lineage>
        <taxon>Eukaryota</taxon>
        <taxon>Viridiplantae</taxon>
        <taxon>Streptophyta</taxon>
        <taxon>Embryophyta</taxon>
        <taxon>Tracheophyta</taxon>
        <taxon>Spermatophyta</taxon>
        <taxon>Magnoliopsida</taxon>
        <taxon>Liliopsida</taxon>
        <taxon>Poales</taxon>
        <taxon>Poaceae</taxon>
        <taxon>PACMAD clade</taxon>
        <taxon>Arundinoideae</taxon>
        <taxon>Arundineae</taxon>
        <taxon>Arundo</taxon>
    </lineage>
</organism>
<name>A0A0A9GHP1_ARUDO</name>
<sequence>MGRPPPPRRRRRRRWRWSPSTANWGTGMLLWLPLTHQKARRRANWGRSRRRRTVVRQWRWRMMESRLWPVRRSRRATRARIWILEMAVAVNWAVRKTRKRLQFLPGAWRRLNKRIRWPLQLKLMANWLARWRQVMIRVLWEVKKPRKNHWRRRLMSKMKQQSPSQ</sequence>
<reference evidence="1" key="1">
    <citation type="submission" date="2014-09" db="EMBL/GenBank/DDBJ databases">
        <authorList>
            <person name="Magalhaes I.L.F."/>
            <person name="Oliveira U."/>
            <person name="Santos F.R."/>
            <person name="Vidigal T.H.D.A."/>
            <person name="Brescovit A.D."/>
            <person name="Santos A.J."/>
        </authorList>
    </citation>
    <scope>NUCLEOTIDE SEQUENCE</scope>
    <source>
        <tissue evidence="1">Shoot tissue taken approximately 20 cm above the soil surface</tissue>
    </source>
</reference>
<dbReference type="AlphaFoldDB" id="A0A0A9GHP1"/>
<proteinExistence type="predicted"/>
<protein>
    <submittedName>
        <fullName evidence="1">TOC159</fullName>
    </submittedName>
</protein>
<dbReference type="EMBL" id="GBRH01177708">
    <property type="protein sequence ID" value="JAE20188.1"/>
    <property type="molecule type" value="Transcribed_RNA"/>
</dbReference>
<accession>A0A0A9GHP1</accession>